<sequence length="239" mass="25400">MTDAILSSFESGGTPVGDPPSVKPAWLRPASVAGVVVAHAAVGWLLLRLAVPSIASLDSISMELVPQGDFFESQEVSAADEEPPPPEEIETPDLAIPPPQVMSPEAPPLPQQKEVVEKKKKIVEKKKEIEHDKKREAQAKRRIGAPEGQSQSQGMSQSVYKALLAKAIRERSPARTAIGAGSADVTFYVTASGAITSISATGSSPAHATLARQIMASVHAPRPPDGGFSFRQHFNFSDH</sequence>
<accession>A0A2U1SVL9</accession>
<evidence type="ECO:0000256" key="1">
    <source>
        <dbReference type="SAM" id="MobiDB-lite"/>
    </source>
</evidence>
<evidence type="ECO:0008006" key="4">
    <source>
        <dbReference type="Google" id="ProtNLM"/>
    </source>
</evidence>
<protein>
    <recommendedName>
        <fullName evidence="4">Energy transducer TonB</fullName>
    </recommendedName>
</protein>
<feature type="region of interest" description="Disordered" evidence="1">
    <location>
        <begin position="74"/>
        <end position="155"/>
    </location>
</feature>
<gene>
    <name evidence="2" type="ORF">C5689_00635</name>
</gene>
<name>A0A2U1SVL9_METSR</name>
<reference evidence="2 3" key="1">
    <citation type="journal article" date="2018" name="Appl. Microbiol. Biotechnol.">
        <title>Co-cultivation of the strictly anaerobic methanogen Methanosarcina barkeri with aerobic methanotrophs in an oxygen-limited membrane bioreactor.</title>
        <authorList>
            <person name="In 't Zandt M.H."/>
            <person name="van den Bosch T.J.M."/>
            <person name="Rijkers R."/>
            <person name="van Kessel M.A.H.J."/>
            <person name="Jetten M.S.M."/>
            <person name="Welte C.U."/>
        </authorList>
    </citation>
    <scope>NUCLEOTIDE SEQUENCE [LARGE SCALE GENOMIC DNA]</scope>
    <source>
        <strain evidence="2 3">DSM 17706</strain>
    </source>
</reference>
<evidence type="ECO:0000313" key="3">
    <source>
        <dbReference type="Proteomes" id="UP000245137"/>
    </source>
</evidence>
<feature type="compositionally biased region" description="Pro residues" evidence="1">
    <location>
        <begin position="95"/>
        <end position="110"/>
    </location>
</feature>
<feature type="compositionally biased region" description="Basic and acidic residues" evidence="1">
    <location>
        <begin position="125"/>
        <end position="139"/>
    </location>
</feature>
<dbReference type="AlphaFoldDB" id="A0A2U1SVL9"/>
<comment type="caution">
    <text evidence="2">The sequence shown here is derived from an EMBL/GenBank/DDBJ whole genome shotgun (WGS) entry which is preliminary data.</text>
</comment>
<dbReference type="Proteomes" id="UP000245137">
    <property type="component" value="Unassembled WGS sequence"/>
</dbReference>
<organism evidence="2 3">
    <name type="scientific">Methylosinus sporium</name>
    <dbReference type="NCBI Taxonomy" id="428"/>
    <lineage>
        <taxon>Bacteria</taxon>
        <taxon>Pseudomonadati</taxon>
        <taxon>Pseudomonadota</taxon>
        <taxon>Alphaproteobacteria</taxon>
        <taxon>Hyphomicrobiales</taxon>
        <taxon>Methylocystaceae</taxon>
        <taxon>Methylosinus</taxon>
    </lineage>
</organism>
<dbReference type="OrthoDB" id="8456788at2"/>
<feature type="compositionally biased region" description="Acidic residues" evidence="1">
    <location>
        <begin position="78"/>
        <end position="91"/>
    </location>
</feature>
<dbReference type="RefSeq" id="WP_108915337.1">
    <property type="nucleotide sequence ID" value="NZ_BGJY01000001.1"/>
</dbReference>
<keyword evidence="3" id="KW-1185">Reference proteome</keyword>
<evidence type="ECO:0000313" key="2">
    <source>
        <dbReference type="EMBL" id="PWB95657.1"/>
    </source>
</evidence>
<dbReference type="EMBL" id="PUIV01000001">
    <property type="protein sequence ID" value="PWB95657.1"/>
    <property type="molecule type" value="Genomic_DNA"/>
</dbReference>
<proteinExistence type="predicted"/>